<organism evidence="6 7">
    <name type="scientific">Azospirillum picis</name>
    <dbReference type="NCBI Taxonomy" id="488438"/>
    <lineage>
        <taxon>Bacteria</taxon>
        <taxon>Pseudomonadati</taxon>
        <taxon>Pseudomonadota</taxon>
        <taxon>Alphaproteobacteria</taxon>
        <taxon>Rhodospirillales</taxon>
        <taxon>Azospirillaceae</taxon>
        <taxon>Azospirillum</taxon>
    </lineage>
</organism>
<dbReference type="NCBIfam" id="TIGR00254">
    <property type="entry name" value="GGDEF"/>
    <property type="match status" value="1"/>
</dbReference>
<dbReference type="PANTHER" id="PTHR45138">
    <property type="entry name" value="REGULATORY COMPONENTS OF SENSORY TRANSDUCTION SYSTEM"/>
    <property type="match status" value="1"/>
</dbReference>
<dbReference type="SUPFAM" id="SSF52172">
    <property type="entry name" value="CheY-like"/>
    <property type="match status" value="1"/>
</dbReference>
<dbReference type="PANTHER" id="PTHR45138:SF9">
    <property type="entry name" value="DIGUANYLATE CYCLASE DGCM-RELATED"/>
    <property type="match status" value="1"/>
</dbReference>
<dbReference type="EC" id="2.7.7.65" evidence="1"/>
<comment type="catalytic activity">
    <reaction evidence="2">
        <text>2 GTP = 3',3'-c-di-GMP + 2 diphosphate</text>
        <dbReference type="Rhea" id="RHEA:24898"/>
        <dbReference type="ChEBI" id="CHEBI:33019"/>
        <dbReference type="ChEBI" id="CHEBI:37565"/>
        <dbReference type="ChEBI" id="CHEBI:58805"/>
        <dbReference type="EC" id="2.7.7.65"/>
    </reaction>
</comment>
<dbReference type="EMBL" id="JAUSVU010000006">
    <property type="protein sequence ID" value="MDQ0533402.1"/>
    <property type="molecule type" value="Genomic_DNA"/>
</dbReference>
<gene>
    <name evidence="6" type="ORF">QO018_002253</name>
</gene>
<dbReference type="SMART" id="SM00267">
    <property type="entry name" value="GGDEF"/>
    <property type="match status" value="1"/>
</dbReference>
<dbReference type="InterPro" id="IPR001789">
    <property type="entry name" value="Sig_transdc_resp-reg_receiver"/>
</dbReference>
<evidence type="ECO:0000313" key="7">
    <source>
        <dbReference type="Proteomes" id="UP001244552"/>
    </source>
</evidence>
<dbReference type="PROSITE" id="PS50110">
    <property type="entry name" value="RESPONSE_REGULATORY"/>
    <property type="match status" value="1"/>
</dbReference>
<keyword evidence="3" id="KW-0597">Phosphoprotein</keyword>
<feature type="domain" description="GGDEF" evidence="5">
    <location>
        <begin position="161"/>
        <end position="295"/>
    </location>
</feature>
<dbReference type="InterPro" id="IPR050469">
    <property type="entry name" value="Diguanylate_Cyclase"/>
</dbReference>
<feature type="domain" description="Response regulatory" evidence="4">
    <location>
        <begin position="2"/>
        <end position="118"/>
    </location>
</feature>
<accession>A0ABU0MJ21</accession>
<evidence type="ECO:0000256" key="3">
    <source>
        <dbReference type="PROSITE-ProRule" id="PRU00169"/>
    </source>
</evidence>
<dbReference type="SUPFAM" id="SSF55073">
    <property type="entry name" value="Nucleotide cyclase"/>
    <property type="match status" value="1"/>
</dbReference>
<dbReference type="Pfam" id="PF00990">
    <property type="entry name" value="GGDEF"/>
    <property type="match status" value="1"/>
</dbReference>
<dbReference type="Gene3D" id="3.30.70.270">
    <property type="match status" value="1"/>
</dbReference>
<reference evidence="6 7" key="1">
    <citation type="submission" date="2023-07" db="EMBL/GenBank/DDBJ databases">
        <title>Genomic Encyclopedia of Type Strains, Phase IV (KMG-IV): sequencing the most valuable type-strain genomes for metagenomic binning, comparative biology and taxonomic classification.</title>
        <authorList>
            <person name="Goeker M."/>
        </authorList>
    </citation>
    <scope>NUCLEOTIDE SEQUENCE [LARGE SCALE GENOMIC DNA]</scope>
    <source>
        <strain evidence="6 7">DSM 19922</strain>
    </source>
</reference>
<dbReference type="RefSeq" id="WP_209981418.1">
    <property type="nucleotide sequence ID" value="NZ_JAGINO010000006.1"/>
</dbReference>
<dbReference type="InterPro" id="IPR000160">
    <property type="entry name" value="GGDEF_dom"/>
</dbReference>
<evidence type="ECO:0000259" key="4">
    <source>
        <dbReference type="PROSITE" id="PS50110"/>
    </source>
</evidence>
<dbReference type="InterPro" id="IPR043128">
    <property type="entry name" value="Rev_trsase/Diguanyl_cyclase"/>
</dbReference>
<dbReference type="SMART" id="SM00448">
    <property type="entry name" value="REC"/>
    <property type="match status" value="1"/>
</dbReference>
<protein>
    <recommendedName>
        <fullName evidence="1">diguanylate cyclase</fullName>
        <ecNumber evidence="1">2.7.7.65</ecNumber>
    </recommendedName>
</protein>
<dbReference type="InterPro" id="IPR029787">
    <property type="entry name" value="Nucleotide_cyclase"/>
</dbReference>
<evidence type="ECO:0000256" key="1">
    <source>
        <dbReference type="ARBA" id="ARBA00012528"/>
    </source>
</evidence>
<dbReference type="InterPro" id="IPR011006">
    <property type="entry name" value="CheY-like_superfamily"/>
</dbReference>
<evidence type="ECO:0000259" key="5">
    <source>
        <dbReference type="PROSITE" id="PS50887"/>
    </source>
</evidence>
<sequence length="304" mass="33948">MRILIVDDSPRHLTMMMYELGKLGYATSVAETGTAAMEAVAQERFDVVMADIRLADMSGLELCWHLRTAQGLRHLYLILMIPGSMTEQFHELVEAGADEFLRKPLDWKWTAARLLAASRVVAMQRDLERLATTDALTGALNRRRFLERAAEEYTRSRRYDRPLSVVMLDIDHFKRVNDSHGHAAGDDAIRATVRACRESLRSSDLIGRLGGEEFAIVMPETPPINAYGVAQRVRERIAATAVRLEAGGELRVTVSLGLSWLNATDRSFDPLLARADAALYRAKNTGRNRVEVEPQVTLSRSLAG</sequence>
<dbReference type="CDD" id="cd01949">
    <property type="entry name" value="GGDEF"/>
    <property type="match status" value="1"/>
</dbReference>
<dbReference type="Proteomes" id="UP001244552">
    <property type="component" value="Unassembled WGS sequence"/>
</dbReference>
<evidence type="ECO:0000313" key="6">
    <source>
        <dbReference type="EMBL" id="MDQ0533402.1"/>
    </source>
</evidence>
<feature type="modified residue" description="4-aspartylphosphate" evidence="3">
    <location>
        <position position="51"/>
    </location>
</feature>
<name>A0ABU0MJ21_9PROT</name>
<keyword evidence="7" id="KW-1185">Reference proteome</keyword>
<dbReference type="Gene3D" id="3.40.50.2300">
    <property type="match status" value="1"/>
</dbReference>
<dbReference type="Pfam" id="PF00072">
    <property type="entry name" value="Response_reg"/>
    <property type="match status" value="1"/>
</dbReference>
<comment type="caution">
    <text evidence="6">The sequence shown here is derived from an EMBL/GenBank/DDBJ whole genome shotgun (WGS) entry which is preliminary data.</text>
</comment>
<evidence type="ECO:0000256" key="2">
    <source>
        <dbReference type="ARBA" id="ARBA00034247"/>
    </source>
</evidence>
<dbReference type="PROSITE" id="PS50887">
    <property type="entry name" value="GGDEF"/>
    <property type="match status" value="1"/>
</dbReference>
<proteinExistence type="predicted"/>